<dbReference type="AlphaFoldDB" id="A0A4U6WD21"/>
<name>A0A4U6WD21_SETVI</name>
<dbReference type="Gene3D" id="3.30.730.10">
    <property type="entry name" value="AP2/ERF domain"/>
    <property type="match status" value="1"/>
</dbReference>
<dbReference type="CDD" id="cd00018">
    <property type="entry name" value="AP2"/>
    <property type="match status" value="1"/>
</dbReference>
<dbReference type="InterPro" id="IPR036955">
    <property type="entry name" value="AP2/ERF_dom_sf"/>
</dbReference>
<dbReference type="PROSITE" id="PS51032">
    <property type="entry name" value="AP2_ERF"/>
    <property type="match status" value="1"/>
</dbReference>
<organism evidence="8 9">
    <name type="scientific">Setaria viridis</name>
    <name type="common">Green bristlegrass</name>
    <name type="synonym">Setaria italica subsp. viridis</name>
    <dbReference type="NCBI Taxonomy" id="4556"/>
    <lineage>
        <taxon>Eukaryota</taxon>
        <taxon>Viridiplantae</taxon>
        <taxon>Streptophyta</taxon>
        <taxon>Embryophyta</taxon>
        <taxon>Tracheophyta</taxon>
        <taxon>Spermatophyta</taxon>
        <taxon>Magnoliopsida</taxon>
        <taxon>Liliopsida</taxon>
        <taxon>Poales</taxon>
        <taxon>Poaceae</taxon>
        <taxon>PACMAD clade</taxon>
        <taxon>Panicoideae</taxon>
        <taxon>Panicodae</taxon>
        <taxon>Paniceae</taxon>
        <taxon>Cenchrinae</taxon>
        <taxon>Setaria</taxon>
    </lineage>
</organism>
<evidence type="ECO:0000256" key="3">
    <source>
        <dbReference type="ARBA" id="ARBA00023125"/>
    </source>
</evidence>
<dbReference type="OMA" id="APMASTW"/>
<feature type="region of interest" description="Disordered" evidence="6">
    <location>
        <begin position="261"/>
        <end position="281"/>
    </location>
</feature>
<dbReference type="InterPro" id="IPR001471">
    <property type="entry name" value="AP2/ERF_dom"/>
</dbReference>
<proteinExistence type="predicted"/>
<comment type="subcellular location">
    <subcellularLocation>
        <location evidence="1">Nucleus</location>
    </subcellularLocation>
</comment>
<dbReference type="SUPFAM" id="SSF54171">
    <property type="entry name" value="DNA-binding domain"/>
    <property type="match status" value="1"/>
</dbReference>
<dbReference type="PRINTS" id="PR00367">
    <property type="entry name" value="ETHRSPELEMNT"/>
</dbReference>
<dbReference type="Gramene" id="TKW39633">
    <property type="protein sequence ID" value="TKW39633"/>
    <property type="gene ID" value="SEVIR_1G192100v2"/>
</dbReference>
<sequence>MRPPPSSTTPTAALRRDTEAAAIAAALAQVIAGGSSGATLTHLQKASTAPPLVMPLCSSTAVGNHHGHIGPPAYHGETSAHSVSASAVQDRTAPAQSLVPAPTEAPMASTWPQGTEQGLPAPPAARRGYRGVRRRPWGKWAAEIRDPRKAARVWLGTFVTPEDAARAYDAAALRLRGSRAKLNFPEDASSLRHLPATVGSWQPASGGDGGMDRPPCPKMVCSDNGRFLGSWNVGTSLASPKAACSTAPVDATLLCGSHVTGSRGTEDAGNGIEKCNSAKHS</sequence>
<evidence type="ECO:0000256" key="2">
    <source>
        <dbReference type="ARBA" id="ARBA00023015"/>
    </source>
</evidence>
<keyword evidence="9" id="KW-1185">Reference proteome</keyword>
<evidence type="ECO:0000313" key="8">
    <source>
        <dbReference type="EMBL" id="TKW39633.1"/>
    </source>
</evidence>
<dbReference type="GO" id="GO:0005634">
    <property type="term" value="C:nucleus"/>
    <property type="evidence" value="ECO:0007669"/>
    <property type="project" value="UniProtKB-SubCell"/>
</dbReference>
<dbReference type="Pfam" id="PF00847">
    <property type="entry name" value="AP2"/>
    <property type="match status" value="1"/>
</dbReference>
<keyword evidence="2" id="KW-0805">Transcription regulation</keyword>
<feature type="region of interest" description="Disordered" evidence="6">
    <location>
        <begin position="68"/>
        <end position="131"/>
    </location>
</feature>
<keyword evidence="4" id="KW-0804">Transcription</keyword>
<keyword evidence="5" id="KW-0539">Nucleus</keyword>
<evidence type="ECO:0000259" key="7">
    <source>
        <dbReference type="PROSITE" id="PS51032"/>
    </source>
</evidence>
<dbReference type="GO" id="GO:0003700">
    <property type="term" value="F:DNA-binding transcription factor activity"/>
    <property type="evidence" value="ECO:0007669"/>
    <property type="project" value="InterPro"/>
</dbReference>
<dbReference type="GO" id="GO:0003677">
    <property type="term" value="F:DNA binding"/>
    <property type="evidence" value="ECO:0007669"/>
    <property type="project" value="UniProtKB-KW"/>
</dbReference>
<gene>
    <name evidence="8" type="ORF">SEVIR_1G192100v2</name>
</gene>
<evidence type="ECO:0000256" key="1">
    <source>
        <dbReference type="ARBA" id="ARBA00004123"/>
    </source>
</evidence>
<reference evidence="8" key="1">
    <citation type="submission" date="2019-03" db="EMBL/GenBank/DDBJ databases">
        <title>WGS assembly of Setaria viridis.</title>
        <authorList>
            <person name="Huang P."/>
            <person name="Jenkins J."/>
            <person name="Grimwood J."/>
            <person name="Barry K."/>
            <person name="Healey A."/>
            <person name="Mamidi S."/>
            <person name="Sreedasyam A."/>
            <person name="Shu S."/>
            <person name="Feldman M."/>
            <person name="Wu J."/>
            <person name="Yu Y."/>
            <person name="Chen C."/>
            <person name="Johnson J."/>
            <person name="Rokhsar D."/>
            <person name="Baxter I."/>
            <person name="Schmutz J."/>
            <person name="Brutnell T."/>
            <person name="Kellogg E."/>
        </authorList>
    </citation>
    <scope>NUCLEOTIDE SEQUENCE [LARGE SCALE GENOMIC DNA]</scope>
</reference>
<accession>A0A4U6WD21</accession>
<dbReference type="GO" id="GO:0009873">
    <property type="term" value="P:ethylene-activated signaling pathway"/>
    <property type="evidence" value="ECO:0007669"/>
    <property type="project" value="InterPro"/>
</dbReference>
<dbReference type="Proteomes" id="UP000298652">
    <property type="component" value="Chromosome 1"/>
</dbReference>
<dbReference type="EMBL" id="CM016552">
    <property type="protein sequence ID" value="TKW39633.1"/>
    <property type="molecule type" value="Genomic_DNA"/>
</dbReference>
<dbReference type="FunFam" id="3.30.730.10:FF:000001">
    <property type="entry name" value="Ethylene-responsive transcription factor 2"/>
    <property type="match status" value="1"/>
</dbReference>
<dbReference type="InterPro" id="IPR044808">
    <property type="entry name" value="ERF_plant"/>
</dbReference>
<evidence type="ECO:0000313" key="9">
    <source>
        <dbReference type="Proteomes" id="UP000298652"/>
    </source>
</evidence>
<evidence type="ECO:0000256" key="5">
    <source>
        <dbReference type="ARBA" id="ARBA00023242"/>
    </source>
</evidence>
<feature type="compositionally biased region" description="Polar residues" evidence="6">
    <location>
        <begin position="79"/>
        <end position="89"/>
    </location>
</feature>
<feature type="domain" description="AP2/ERF" evidence="7">
    <location>
        <begin position="128"/>
        <end position="185"/>
    </location>
</feature>
<protein>
    <recommendedName>
        <fullName evidence="7">AP2/ERF domain-containing protein</fullName>
    </recommendedName>
</protein>
<evidence type="ECO:0000256" key="6">
    <source>
        <dbReference type="SAM" id="MobiDB-lite"/>
    </source>
</evidence>
<dbReference type="PANTHER" id="PTHR31190:SF421">
    <property type="entry name" value="ETHYLENE-RESPONSIVE TRANSCRIPTION FACTOR ERF110"/>
    <property type="match status" value="1"/>
</dbReference>
<dbReference type="SMART" id="SM00380">
    <property type="entry name" value="AP2"/>
    <property type="match status" value="1"/>
</dbReference>
<keyword evidence="3" id="KW-0238">DNA-binding</keyword>
<evidence type="ECO:0000256" key="4">
    <source>
        <dbReference type="ARBA" id="ARBA00023163"/>
    </source>
</evidence>
<dbReference type="InterPro" id="IPR016177">
    <property type="entry name" value="DNA-bd_dom_sf"/>
</dbReference>
<dbReference type="PANTHER" id="PTHR31190">
    <property type="entry name" value="DNA-BINDING DOMAIN"/>
    <property type="match status" value="1"/>
</dbReference>